<keyword evidence="2" id="KW-1185">Reference proteome</keyword>
<name>A0A0L0FCJ7_9EUKA</name>
<dbReference type="Proteomes" id="UP000054560">
    <property type="component" value="Unassembled WGS sequence"/>
</dbReference>
<organism evidence="1 2">
    <name type="scientific">Sphaeroforma arctica JP610</name>
    <dbReference type="NCBI Taxonomy" id="667725"/>
    <lineage>
        <taxon>Eukaryota</taxon>
        <taxon>Ichthyosporea</taxon>
        <taxon>Ichthyophonida</taxon>
        <taxon>Sphaeroforma</taxon>
    </lineage>
</organism>
<sequence>MTTVYTVPEFNHTWTHHQAKSEEMRRMIPLYYCAIDRYPELEALKAAPHYAIKDRTLYGTTGVFFAHYGVSWDKTVQF</sequence>
<evidence type="ECO:0000313" key="2">
    <source>
        <dbReference type="Proteomes" id="UP000054560"/>
    </source>
</evidence>
<gene>
    <name evidence="1" type="ORF">SARC_13640</name>
</gene>
<dbReference type="RefSeq" id="XP_014147705.1">
    <property type="nucleotide sequence ID" value="XM_014292230.1"/>
</dbReference>
<protein>
    <submittedName>
        <fullName evidence="1">Uncharacterized protein</fullName>
    </submittedName>
</protein>
<dbReference type="EMBL" id="KQ245127">
    <property type="protein sequence ID" value="KNC73803.1"/>
    <property type="molecule type" value="Genomic_DNA"/>
</dbReference>
<dbReference type="GeneID" id="25914144"/>
<evidence type="ECO:0000313" key="1">
    <source>
        <dbReference type="EMBL" id="KNC73803.1"/>
    </source>
</evidence>
<reference evidence="1 2" key="1">
    <citation type="submission" date="2011-02" db="EMBL/GenBank/DDBJ databases">
        <title>The Genome Sequence of Sphaeroforma arctica JP610.</title>
        <authorList>
            <consortium name="The Broad Institute Genome Sequencing Platform"/>
            <person name="Russ C."/>
            <person name="Cuomo C."/>
            <person name="Young S.K."/>
            <person name="Zeng Q."/>
            <person name="Gargeya S."/>
            <person name="Alvarado L."/>
            <person name="Berlin A."/>
            <person name="Chapman S.B."/>
            <person name="Chen Z."/>
            <person name="Freedman E."/>
            <person name="Gellesch M."/>
            <person name="Goldberg J."/>
            <person name="Griggs A."/>
            <person name="Gujja S."/>
            <person name="Heilman E."/>
            <person name="Heiman D."/>
            <person name="Howarth C."/>
            <person name="Mehta T."/>
            <person name="Neiman D."/>
            <person name="Pearson M."/>
            <person name="Roberts A."/>
            <person name="Saif S."/>
            <person name="Shea T."/>
            <person name="Shenoy N."/>
            <person name="Sisk P."/>
            <person name="Stolte C."/>
            <person name="Sykes S."/>
            <person name="White J."/>
            <person name="Yandava C."/>
            <person name="Burger G."/>
            <person name="Gray M.W."/>
            <person name="Holland P.W.H."/>
            <person name="King N."/>
            <person name="Lang F.B.F."/>
            <person name="Roger A.J."/>
            <person name="Ruiz-Trillo I."/>
            <person name="Haas B."/>
            <person name="Nusbaum C."/>
            <person name="Birren B."/>
        </authorList>
    </citation>
    <scope>NUCLEOTIDE SEQUENCE [LARGE SCALE GENOMIC DNA]</scope>
    <source>
        <strain evidence="1 2">JP610</strain>
    </source>
</reference>
<accession>A0A0L0FCJ7</accession>
<dbReference type="AlphaFoldDB" id="A0A0L0FCJ7"/>
<proteinExistence type="predicted"/>